<accession>A0ABW1U1P2</accession>
<name>A0ABW1U1P2_9BURK</name>
<dbReference type="EMBL" id="JBHSRS010000082">
    <property type="protein sequence ID" value="MFC6283078.1"/>
    <property type="molecule type" value="Genomic_DNA"/>
</dbReference>
<dbReference type="Pfam" id="PF00345">
    <property type="entry name" value="PapD_N"/>
    <property type="match status" value="1"/>
</dbReference>
<dbReference type="InterPro" id="IPR050643">
    <property type="entry name" value="Periplasmic_pilus_chap"/>
</dbReference>
<dbReference type="Proteomes" id="UP001596270">
    <property type="component" value="Unassembled WGS sequence"/>
</dbReference>
<dbReference type="InterPro" id="IPR013783">
    <property type="entry name" value="Ig-like_fold"/>
</dbReference>
<feature type="domain" description="Pili assembly chaperone N-terminal" evidence="1">
    <location>
        <begin position="42"/>
        <end position="161"/>
    </location>
</feature>
<dbReference type="PANTHER" id="PTHR30251">
    <property type="entry name" value="PILUS ASSEMBLY CHAPERONE"/>
    <property type="match status" value="1"/>
</dbReference>
<dbReference type="InterPro" id="IPR016147">
    <property type="entry name" value="Pili_assmbl_chaperone_N"/>
</dbReference>
<protein>
    <submittedName>
        <fullName evidence="2">Molecular chaperone</fullName>
    </submittedName>
</protein>
<gene>
    <name evidence="2" type="ORF">ACFQND_17785</name>
</gene>
<dbReference type="PANTHER" id="PTHR30251:SF4">
    <property type="entry name" value="SLR1668 PROTEIN"/>
    <property type="match status" value="1"/>
</dbReference>
<dbReference type="InterPro" id="IPR008962">
    <property type="entry name" value="PapD-like_sf"/>
</dbReference>
<proteinExistence type="predicted"/>
<evidence type="ECO:0000259" key="1">
    <source>
        <dbReference type="Pfam" id="PF00345"/>
    </source>
</evidence>
<evidence type="ECO:0000313" key="3">
    <source>
        <dbReference type="Proteomes" id="UP001596270"/>
    </source>
</evidence>
<dbReference type="SUPFAM" id="SSF49354">
    <property type="entry name" value="PapD-like"/>
    <property type="match status" value="1"/>
</dbReference>
<evidence type="ECO:0000313" key="2">
    <source>
        <dbReference type="EMBL" id="MFC6283078.1"/>
    </source>
</evidence>
<comment type="caution">
    <text evidence="2">The sequence shown here is derived from an EMBL/GenBank/DDBJ whole genome shotgun (WGS) entry which is preliminary data.</text>
</comment>
<dbReference type="RefSeq" id="WP_371436826.1">
    <property type="nucleotide sequence ID" value="NZ_JBHSRS010000082.1"/>
</dbReference>
<sequence length="271" mass="28741">MIHASQDILTRGLWRARRVVLGLALTLGLALLHSGPAGAASLQVSPISLEFSPAEQAQSVWLSNSGTATVRAQVRVQQWSQPDGVEQLSATRELVASPPVVEIPPGGKQMVRIIRLQPAPPAQEQAFRLIIDELPEVVAPAGAATSPGLQFLLRYSVPVFVALTEPVPANNKPSDISALSASLRTSGSQLVLSVSNAGPRRVKISQLVHVDAEGRRTPLAPGLLGYVLAGQRMQWPLNLPAGQVLPANGTLKAKFNADLEEQTLPLASNRS</sequence>
<reference evidence="3" key="1">
    <citation type="journal article" date="2019" name="Int. J. Syst. Evol. Microbiol.">
        <title>The Global Catalogue of Microorganisms (GCM) 10K type strain sequencing project: providing services to taxonomists for standard genome sequencing and annotation.</title>
        <authorList>
            <consortium name="The Broad Institute Genomics Platform"/>
            <consortium name="The Broad Institute Genome Sequencing Center for Infectious Disease"/>
            <person name="Wu L."/>
            <person name="Ma J."/>
        </authorList>
    </citation>
    <scope>NUCLEOTIDE SEQUENCE [LARGE SCALE GENOMIC DNA]</scope>
    <source>
        <strain evidence="3">CCUG 39402</strain>
    </source>
</reference>
<organism evidence="2 3">
    <name type="scientific">Polaromonas aquatica</name>
    <dbReference type="NCBI Taxonomy" id="332657"/>
    <lineage>
        <taxon>Bacteria</taxon>
        <taxon>Pseudomonadati</taxon>
        <taxon>Pseudomonadota</taxon>
        <taxon>Betaproteobacteria</taxon>
        <taxon>Burkholderiales</taxon>
        <taxon>Comamonadaceae</taxon>
        <taxon>Polaromonas</taxon>
    </lineage>
</organism>
<dbReference type="Gene3D" id="2.60.40.10">
    <property type="entry name" value="Immunoglobulins"/>
    <property type="match status" value="1"/>
</dbReference>
<keyword evidence="3" id="KW-1185">Reference proteome</keyword>